<evidence type="ECO:0000313" key="1">
    <source>
        <dbReference type="EMBL" id="MDT3315651.1"/>
    </source>
</evidence>
<dbReference type="RefSeq" id="WP_311860272.1">
    <property type="nucleotide sequence ID" value="NZ_JAUZVV010000001.1"/>
</dbReference>
<dbReference type="EMBL" id="JAUZVV010000001">
    <property type="protein sequence ID" value="MDT3315651.1"/>
    <property type="molecule type" value="Genomic_DNA"/>
</dbReference>
<protein>
    <submittedName>
        <fullName evidence="1">Uncharacterized protein</fullName>
    </submittedName>
</protein>
<evidence type="ECO:0000313" key="2">
    <source>
        <dbReference type="Proteomes" id="UP001251849"/>
    </source>
</evidence>
<name>A0ABU3G866_9MICO</name>
<keyword evidence="2" id="KW-1185">Reference proteome</keyword>
<proteinExistence type="predicted"/>
<comment type="caution">
    <text evidence="1">The sequence shown here is derived from an EMBL/GenBank/DDBJ whole genome shotgun (WGS) entry which is preliminary data.</text>
</comment>
<reference evidence="1 2" key="1">
    <citation type="submission" date="2023-08" db="EMBL/GenBank/DDBJ databases">
        <title>Microbacterium aquilitoris sp. nov. and Microbacterium gwkjibeachense sp. nov., isolated from beach.</title>
        <authorList>
            <person name="Lee S.D."/>
            <person name="Yang H."/>
            <person name="Kim I."/>
        </authorList>
    </citation>
    <scope>NUCLEOTIDE SEQUENCE [LARGE SCALE GENOMIC DNA]</scope>
    <source>
        <strain evidence="1 2">KSW4-11</strain>
    </source>
</reference>
<organism evidence="1 2">
    <name type="scientific">Microbacterium gawkjiense</name>
    <dbReference type="NCBI Taxonomy" id="3067309"/>
    <lineage>
        <taxon>Bacteria</taxon>
        <taxon>Bacillati</taxon>
        <taxon>Actinomycetota</taxon>
        <taxon>Actinomycetes</taxon>
        <taxon>Micrococcales</taxon>
        <taxon>Microbacteriaceae</taxon>
        <taxon>Microbacterium</taxon>
    </lineage>
</organism>
<gene>
    <name evidence="1" type="ORF">Q9S71_02330</name>
</gene>
<dbReference type="Proteomes" id="UP001251849">
    <property type="component" value="Unassembled WGS sequence"/>
</dbReference>
<sequence length="235" mass="27033">MSSESYNYPVAISRLTDGERSREPQNVRAVRWLLEQPGGQVVVVTPRRAVDSPVLKQLIAHPNVRQVIWRGFSIGMLSGRVLHAWPNREHFKKLWGQDLDALAVIEWNEDEAAEWIEDVNPVQLFADRIVEPVASRDEVEYEPLPNGVDGILEYVAAMAAGYSTGLKWNEEDKLKADMMNRPERWVPITVDQVRAKCRALKMRPDDIDTIAGFLQRRKEGRRFNVRSSYKTFSFK</sequence>
<accession>A0ABU3G866</accession>